<dbReference type="PANTHER" id="PTHR38447:SF1">
    <property type="entry name" value="RNA POLYMERASE-BINDING TRANSCRIPTION FACTOR CARD"/>
    <property type="match status" value="1"/>
</dbReference>
<evidence type="ECO:0000259" key="1">
    <source>
        <dbReference type="SMART" id="SM01058"/>
    </source>
</evidence>
<dbReference type="PATRIC" id="fig|271.14.peg.973"/>
<dbReference type="InterPro" id="IPR042215">
    <property type="entry name" value="CarD-like_C"/>
</dbReference>
<dbReference type="SUPFAM" id="SSF141259">
    <property type="entry name" value="CarD-like"/>
    <property type="match status" value="1"/>
</dbReference>
<reference evidence="2 3" key="1">
    <citation type="submission" date="2015-07" db="EMBL/GenBank/DDBJ databases">
        <authorList>
            <person name="Noorani M."/>
        </authorList>
    </citation>
    <scope>NUCLEOTIDE SEQUENCE [LARGE SCALE GENOMIC DNA]</scope>
    <source>
        <strain evidence="3">ATCC 25104 / DSM 625 / JCM 10724 / NBRC 103206 / NCIMB 11243 / YT-1</strain>
    </source>
</reference>
<dbReference type="Gene3D" id="1.20.58.1290">
    <property type="entry name" value="CarD-like, C-terminal domain"/>
    <property type="match status" value="1"/>
</dbReference>
<dbReference type="InterPro" id="IPR048792">
    <property type="entry name" value="CarD_C"/>
</dbReference>
<dbReference type="Pfam" id="PF02559">
    <property type="entry name" value="CarD_TRCF_RID"/>
    <property type="match status" value="1"/>
</dbReference>
<dbReference type="InterPro" id="IPR036101">
    <property type="entry name" value="CarD-like/TRCF_RID_sf"/>
</dbReference>
<dbReference type="Gene3D" id="2.40.10.170">
    <property type="match status" value="1"/>
</dbReference>
<gene>
    <name evidence="2" type="primary">carD</name>
    <name evidence="2" type="ORF">BVI061214_00897</name>
</gene>
<name>A0A0M9AED0_THEAQ</name>
<evidence type="ECO:0000313" key="2">
    <source>
        <dbReference type="EMBL" id="KOX89718.1"/>
    </source>
</evidence>
<protein>
    <submittedName>
        <fullName evidence="2">RNA polymerase-binding transcription factor CarD</fullName>
    </submittedName>
</protein>
<dbReference type="GO" id="GO:0009303">
    <property type="term" value="P:rRNA transcription"/>
    <property type="evidence" value="ECO:0007669"/>
    <property type="project" value="TreeGrafter"/>
</dbReference>
<dbReference type="InterPro" id="IPR003711">
    <property type="entry name" value="CarD-like/TRCF_RID"/>
</dbReference>
<dbReference type="RefSeq" id="WP_003043481.1">
    <property type="nucleotide sequence ID" value="NZ_LHCI01000106.1"/>
</dbReference>
<dbReference type="AlphaFoldDB" id="A0A0M9AED0"/>
<accession>A0A0M9AED0</accession>
<feature type="domain" description="CarD-like/TRCF RNAP-interacting" evidence="1">
    <location>
        <begin position="3"/>
        <end position="113"/>
    </location>
</feature>
<dbReference type="SMART" id="SM01058">
    <property type="entry name" value="CarD_TRCF"/>
    <property type="match status" value="1"/>
</dbReference>
<dbReference type="EMBL" id="LHCI01000106">
    <property type="protein sequence ID" value="KOX89718.1"/>
    <property type="molecule type" value="Genomic_DNA"/>
</dbReference>
<dbReference type="InterPro" id="IPR052531">
    <property type="entry name" value="CarD-like_regulator"/>
</dbReference>
<comment type="caution">
    <text evidence="2">The sequence shown here is derived from an EMBL/GenBank/DDBJ whole genome shotgun (WGS) entry which is preliminary data.</text>
</comment>
<dbReference type="Proteomes" id="UP000037685">
    <property type="component" value="Unassembled WGS sequence"/>
</dbReference>
<dbReference type="Pfam" id="PF21095">
    <property type="entry name" value="CarD_C"/>
    <property type="match status" value="1"/>
</dbReference>
<organism evidence="2 3">
    <name type="scientific">Thermus aquaticus</name>
    <dbReference type="NCBI Taxonomy" id="271"/>
    <lineage>
        <taxon>Bacteria</taxon>
        <taxon>Thermotogati</taxon>
        <taxon>Deinococcota</taxon>
        <taxon>Deinococci</taxon>
        <taxon>Thermales</taxon>
        <taxon>Thermaceae</taxon>
        <taxon>Thermus</taxon>
    </lineage>
</organism>
<dbReference type="PANTHER" id="PTHR38447">
    <property type="entry name" value="TRANSCRIPTION FACTOR YDEB-RELATED"/>
    <property type="match status" value="1"/>
</dbReference>
<evidence type="ECO:0000313" key="3">
    <source>
        <dbReference type="Proteomes" id="UP000037685"/>
    </source>
</evidence>
<proteinExistence type="predicted"/>
<sequence length="164" mass="18339">MKEFRPGDKVVLPPYGVGVVAGIAQRSISGVSRAYYQVDFPGSRSKAYVPVEAPQSVGMRKALSPEEVPVILDLLKNGRMPLPKQWAARHRKTSEILADGNPYRIAQMAGQLRAWELERGLPDLDRQALRRAICLLAEEVSQTLEITVQEAKRLFEEAWGEELN</sequence>